<dbReference type="GO" id="GO:0071555">
    <property type="term" value="P:cell wall organization"/>
    <property type="evidence" value="ECO:0007669"/>
    <property type="project" value="UniProtKB-KW"/>
</dbReference>
<organism evidence="11 12">
    <name type="scientific">Carex littledalei</name>
    <dbReference type="NCBI Taxonomy" id="544730"/>
    <lineage>
        <taxon>Eukaryota</taxon>
        <taxon>Viridiplantae</taxon>
        <taxon>Streptophyta</taxon>
        <taxon>Embryophyta</taxon>
        <taxon>Tracheophyta</taxon>
        <taxon>Spermatophyta</taxon>
        <taxon>Magnoliopsida</taxon>
        <taxon>Liliopsida</taxon>
        <taxon>Poales</taxon>
        <taxon>Cyperaceae</taxon>
        <taxon>Cyperoideae</taxon>
        <taxon>Cariceae</taxon>
        <taxon>Carex</taxon>
        <taxon>Carex subgen. Euthyceras</taxon>
    </lineage>
</organism>
<dbReference type="PANTHER" id="PTHR31375">
    <property type="match status" value="1"/>
</dbReference>
<comment type="subcellular location">
    <subcellularLocation>
        <location evidence="1">Secreted</location>
        <location evidence="1">Cell wall</location>
    </subcellularLocation>
</comment>
<dbReference type="OrthoDB" id="187139at2759"/>
<dbReference type="SUPFAM" id="SSF51126">
    <property type="entry name" value="Pectin lyase-like"/>
    <property type="match status" value="1"/>
</dbReference>
<comment type="caution">
    <text evidence="11">The sequence shown here is derived from an EMBL/GenBank/DDBJ whole genome shotgun (WGS) entry which is preliminary data.</text>
</comment>
<dbReference type="Gene3D" id="2.160.20.10">
    <property type="entry name" value="Single-stranded right-handed beta-helix, Pectin lyase-like"/>
    <property type="match status" value="1"/>
</dbReference>
<evidence type="ECO:0000313" key="12">
    <source>
        <dbReference type="Proteomes" id="UP000623129"/>
    </source>
</evidence>
<keyword evidence="12" id="KW-1185">Reference proteome</keyword>
<feature type="compositionally biased region" description="Low complexity" evidence="9">
    <location>
        <begin position="432"/>
        <end position="445"/>
    </location>
</feature>
<feature type="region of interest" description="Disordered" evidence="9">
    <location>
        <begin position="424"/>
        <end position="453"/>
    </location>
</feature>
<dbReference type="GO" id="GO:0005975">
    <property type="term" value="P:carbohydrate metabolic process"/>
    <property type="evidence" value="ECO:0007669"/>
    <property type="project" value="InterPro"/>
</dbReference>
<dbReference type="InterPro" id="IPR012334">
    <property type="entry name" value="Pectin_lyas_fold"/>
</dbReference>
<dbReference type="EMBL" id="SWLB01000005">
    <property type="protein sequence ID" value="KAF3338177.1"/>
    <property type="molecule type" value="Genomic_DNA"/>
</dbReference>
<evidence type="ECO:0000256" key="1">
    <source>
        <dbReference type="ARBA" id="ARBA00004191"/>
    </source>
</evidence>
<dbReference type="AlphaFoldDB" id="A0A833RB74"/>
<reference evidence="11" key="1">
    <citation type="submission" date="2020-01" db="EMBL/GenBank/DDBJ databases">
        <title>Genome sequence of Kobresia littledalei, the first chromosome-level genome in the family Cyperaceae.</title>
        <authorList>
            <person name="Qu G."/>
        </authorList>
    </citation>
    <scope>NUCLEOTIDE SEQUENCE</scope>
    <source>
        <strain evidence="11">C.B.Clarke</strain>
        <tissue evidence="11">Leaf</tissue>
    </source>
</reference>
<dbReference type="InterPro" id="IPR006626">
    <property type="entry name" value="PbH1"/>
</dbReference>
<dbReference type="Proteomes" id="UP000623129">
    <property type="component" value="Unassembled WGS sequence"/>
</dbReference>
<feature type="chain" id="PRO_5033028451" evidence="10">
    <location>
        <begin position="22"/>
        <end position="453"/>
    </location>
</feature>
<evidence type="ECO:0000256" key="2">
    <source>
        <dbReference type="ARBA" id="ARBA00008834"/>
    </source>
</evidence>
<dbReference type="GO" id="GO:0004650">
    <property type="term" value="F:polygalacturonase activity"/>
    <property type="evidence" value="ECO:0007669"/>
    <property type="project" value="InterPro"/>
</dbReference>
<dbReference type="InterPro" id="IPR011050">
    <property type="entry name" value="Pectin_lyase_fold/virulence"/>
</dbReference>
<gene>
    <name evidence="11" type="ORF">FCM35_KLT17014</name>
</gene>
<accession>A0A833RB74</accession>
<evidence type="ECO:0000256" key="7">
    <source>
        <dbReference type="ARBA" id="ARBA00023316"/>
    </source>
</evidence>
<evidence type="ECO:0000313" key="11">
    <source>
        <dbReference type="EMBL" id="KAF3338177.1"/>
    </source>
</evidence>
<protein>
    <submittedName>
        <fullName evidence="11">Exopolygalacturonase-like protein</fullName>
    </submittedName>
</protein>
<evidence type="ECO:0000256" key="4">
    <source>
        <dbReference type="ARBA" id="ARBA00022525"/>
    </source>
</evidence>
<feature type="signal peptide" evidence="10">
    <location>
        <begin position="1"/>
        <end position="21"/>
    </location>
</feature>
<keyword evidence="6 8" id="KW-0326">Glycosidase</keyword>
<dbReference type="InterPro" id="IPR000743">
    <property type="entry name" value="Glyco_hydro_28"/>
</dbReference>
<evidence type="ECO:0000256" key="3">
    <source>
        <dbReference type="ARBA" id="ARBA00022512"/>
    </source>
</evidence>
<dbReference type="Pfam" id="PF00295">
    <property type="entry name" value="Glyco_hydro_28"/>
    <property type="match status" value="1"/>
</dbReference>
<sequence length="453" mass="46278">MASSMLFKIALISCCLIVATAGDKKKAAPTPADDKKAAPAPAGDSSSAANATSASAASGGSGVFDVTKYSASTSASASANSKAFTDAFKAACAFKGQPTVSIPAGTYQLGPVVFEGPCIGSHITFDIKGTLVAIPDNSAFPGPAWLEFDALHELVVQGGGIIDGQGKASWTQGGKDKAINMRFMKCNNGKITGITSKDSKFFHFALHNSQGLIFDSVKVVAPWDSKNTDGIHMSMSSNITLNAMDIGTGDDCISIGQGTNNVQITGCNIGSLGKVPNEQNVGNIHVKSCTVQHTSNGVRIKTWPGAPPSEAFGITFEDITMTNVSNPIIIDQLYCPDGECTNKNPSNVKIRDITFSGVKGTSNTEVAVKLACSEKVPCTNVILQDIALQPTGTGCSKVSSLCTNVQGGVKGTIKPDPCIGAGAGKSGGNTTASAPSSSASASPPAKKAKKASS</sequence>
<name>A0A833RB74_9POAL</name>
<keyword evidence="3" id="KW-0134">Cell wall</keyword>
<proteinExistence type="inferred from homology"/>
<comment type="similarity">
    <text evidence="2 8">Belongs to the glycosyl hydrolase 28 family.</text>
</comment>
<evidence type="ECO:0000256" key="5">
    <source>
        <dbReference type="ARBA" id="ARBA00022801"/>
    </source>
</evidence>
<keyword evidence="7" id="KW-0961">Cell wall biogenesis/degradation</keyword>
<evidence type="ECO:0000256" key="10">
    <source>
        <dbReference type="SAM" id="SignalP"/>
    </source>
</evidence>
<evidence type="ECO:0000256" key="6">
    <source>
        <dbReference type="ARBA" id="ARBA00023295"/>
    </source>
</evidence>
<keyword evidence="4" id="KW-0964">Secreted</keyword>
<dbReference type="SMART" id="SM00710">
    <property type="entry name" value="PbH1"/>
    <property type="match status" value="4"/>
</dbReference>
<evidence type="ECO:0000256" key="8">
    <source>
        <dbReference type="RuleBase" id="RU361169"/>
    </source>
</evidence>
<keyword evidence="10" id="KW-0732">Signal</keyword>
<keyword evidence="5 8" id="KW-0378">Hydrolase</keyword>
<evidence type="ECO:0000256" key="9">
    <source>
        <dbReference type="SAM" id="MobiDB-lite"/>
    </source>
</evidence>